<keyword evidence="2" id="KW-0812">Transmembrane</keyword>
<keyword evidence="2" id="KW-1133">Transmembrane helix</keyword>
<evidence type="ECO:0000256" key="1">
    <source>
        <dbReference type="SAM" id="MobiDB-lite"/>
    </source>
</evidence>
<gene>
    <name evidence="3" type="ORF">NLI96_g491</name>
</gene>
<feature type="region of interest" description="Disordered" evidence="1">
    <location>
        <begin position="288"/>
        <end position="321"/>
    </location>
</feature>
<name>A0AAD5VE83_9APHY</name>
<feature type="region of interest" description="Disordered" evidence="1">
    <location>
        <begin position="192"/>
        <end position="211"/>
    </location>
</feature>
<sequence length="321" mass="34005">MEWYSTVGTVFPSELPSTPALSVPPRSPHTIPSSTSATSYLRPISLLPSLTSPSVHAPSSASQSPDTPSIIVSSSILPAVDPLSQGSTTSPVLWLPVLSASTLSQSAYEGSLPSEIIPLIPSANISITTVLAATSYIPQSASSPPLHPQDIRLVIGAEVVGIILLAMIIVMAIIHRFRNTTRSRDIDVSVTPYHAEDQTSPSESRFSRRDEKKEPIDNLYDIVTSASEEHSGIVHDAPSASSASPSQMRISLLTGSRALPSEYEATEIAFPVQRSQRLNRASLSSIGVGSGFRSSPALGGWREDRSSLASPVDSPPAYTVV</sequence>
<dbReference type="EMBL" id="JANAWD010000008">
    <property type="protein sequence ID" value="KAJ3491700.1"/>
    <property type="molecule type" value="Genomic_DNA"/>
</dbReference>
<evidence type="ECO:0000256" key="2">
    <source>
        <dbReference type="SAM" id="Phobius"/>
    </source>
</evidence>
<reference evidence="3" key="1">
    <citation type="submission" date="2022-07" db="EMBL/GenBank/DDBJ databases">
        <title>Genome Sequence of Physisporinus lineatus.</title>
        <authorList>
            <person name="Buettner E."/>
        </authorList>
    </citation>
    <scope>NUCLEOTIDE SEQUENCE</scope>
    <source>
        <strain evidence="3">VT162</strain>
    </source>
</reference>
<evidence type="ECO:0000313" key="4">
    <source>
        <dbReference type="Proteomes" id="UP001212997"/>
    </source>
</evidence>
<protein>
    <recommendedName>
        <fullName evidence="5">Transmembrane protein</fullName>
    </recommendedName>
</protein>
<accession>A0AAD5VE83</accession>
<dbReference type="Proteomes" id="UP001212997">
    <property type="component" value="Unassembled WGS sequence"/>
</dbReference>
<evidence type="ECO:0000313" key="3">
    <source>
        <dbReference type="EMBL" id="KAJ3491700.1"/>
    </source>
</evidence>
<keyword evidence="4" id="KW-1185">Reference proteome</keyword>
<keyword evidence="2" id="KW-0472">Membrane</keyword>
<feature type="transmembrane region" description="Helical" evidence="2">
    <location>
        <begin position="153"/>
        <end position="174"/>
    </location>
</feature>
<proteinExistence type="predicted"/>
<comment type="caution">
    <text evidence="3">The sequence shown here is derived from an EMBL/GenBank/DDBJ whole genome shotgun (WGS) entry which is preliminary data.</text>
</comment>
<feature type="region of interest" description="Disordered" evidence="1">
    <location>
        <begin position="15"/>
        <end position="36"/>
    </location>
</feature>
<organism evidence="3 4">
    <name type="scientific">Meripilus lineatus</name>
    <dbReference type="NCBI Taxonomy" id="2056292"/>
    <lineage>
        <taxon>Eukaryota</taxon>
        <taxon>Fungi</taxon>
        <taxon>Dikarya</taxon>
        <taxon>Basidiomycota</taxon>
        <taxon>Agaricomycotina</taxon>
        <taxon>Agaricomycetes</taxon>
        <taxon>Polyporales</taxon>
        <taxon>Meripilaceae</taxon>
        <taxon>Meripilus</taxon>
    </lineage>
</organism>
<dbReference type="AlphaFoldDB" id="A0AAD5VE83"/>
<evidence type="ECO:0008006" key="5">
    <source>
        <dbReference type="Google" id="ProtNLM"/>
    </source>
</evidence>